<dbReference type="InterPro" id="IPR026870">
    <property type="entry name" value="Zinc_ribbon_dom"/>
</dbReference>
<feature type="domain" description="Zinc-ribbon" evidence="1">
    <location>
        <begin position="95"/>
        <end position="115"/>
    </location>
</feature>
<dbReference type="GeneID" id="93721993"/>
<reference evidence="2 3" key="1">
    <citation type="submission" date="2018-08" db="EMBL/GenBank/DDBJ databases">
        <title>A genome reference for cultivated species of the human gut microbiota.</title>
        <authorList>
            <person name="Zou Y."/>
            <person name="Xue W."/>
            <person name="Luo G."/>
        </authorList>
    </citation>
    <scope>NUCLEOTIDE SEQUENCE [LARGE SCALE GENOMIC DNA]</scope>
    <source>
        <strain evidence="2 3">AF22-12AC</strain>
    </source>
</reference>
<evidence type="ECO:0000259" key="1">
    <source>
        <dbReference type="Pfam" id="PF13240"/>
    </source>
</evidence>
<dbReference type="EMBL" id="QRVL01000007">
    <property type="protein sequence ID" value="RGS40419.1"/>
    <property type="molecule type" value="Genomic_DNA"/>
</dbReference>
<organism evidence="2 3">
    <name type="scientific">Roseburia hominis</name>
    <dbReference type="NCBI Taxonomy" id="301301"/>
    <lineage>
        <taxon>Bacteria</taxon>
        <taxon>Bacillati</taxon>
        <taxon>Bacillota</taxon>
        <taxon>Clostridia</taxon>
        <taxon>Lachnospirales</taxon>
        <taxon>Lachnospiraceae</taxon>
        <taxon>Roseburia</taxon>
    </lineage>
</organism>
<accession>A0A395V6G8</accession>
<dbReference type="OMA" id="EANYCAN"/>
<proteinExistence type="predicted"/>
<comment type="caution">
    <text evidence="2">The sequence shown here is derived from an EMBL/GenBank/DDBJ whole genome shotgun (WGS) entry which is preliminary data.</text>
</comment>
<dbReference type="RefSeq" id="WP_014078310.1">
    <property type="nucleotide sequence ID" value="NZ_CATVZQ010000019.1"/>
</dbReference>
<protein>
    <submittedName>
        <fullName evidence="2">Zinc ribbon domain-containing protein</fullName>
    </submittedName>
</protein>
<dbReference type="InterPro" id="IPR038587">
    <property type="entry name" value="Ribosomal_eL40_sf"/>
</dbReference>
<evidence type="ECO:0000313" key="2">
    <source>
        <dbReference type="EMBL" id="RGS40419.1"/>
    </source>
</evidence>
<evidence type="ECO:0000313" key="3">
    <source>
        <dbReference type="Proteomes" id="UP000266172"/>
    </source>
</evidence>
<gene>
    <name evidence="2" type="ORF">DWX93_09890</name>
</gene>
<dbReference type="Gene3D" id="4.10.1060.50">
    <property type="match status" value="1"/>
</dbReference>
<dbReference type="AlphaFoldDB" id="A0A395V6G8"/>
<name>A0A395V6G8_9FIRM</name>
<dbReference type="Proteomes" id="UP000266172">
    <property type="component" value="Unassembled WGS sequence"/>
</dbReference>
<sequence length="123" mass="14172">MEFFDKLSESLVSAGKDVSQKAKDVSEIAKLKLDIKSKEDYVQKQYEELGRSYYEKHKDEEECEEAEQFFLIKEAVEEIERMKAEVLRIQGSAECPKCGAKMPEGAVYCSNCGTKMDDMYEEE</sequence>
<dbReference type="Pfam" id="PF13240">
    <property type="entry name" value="Zn_Ribbon_1"/>
    <property type="match status" value="1"/>
</dbReference>